<dbReference type="PANTHER" id="PTHR36152:SF1">
    <property type="entry name" value="UBIQUITIN-LIKE DOMAIN-CONTAINING PROTEIN"/>
    <property type="match status" value="1"/>
</dbReference>
<reference evidence="1 3" key="2">
    <citation type="journal article" date="2012" name="J. Bacteriol.">
        <title>Complete Genome Sequence of Rahnella sp. Strain Y9602, a Gammaproteobacterium Isolate from Metal- and Radionuclide-Contaminated Soil.</title>
        <authorList>
            <person name="Martinez R.J."/>
            <person name="Bruce D."/>
            <person name="Detter C."/>
            <person name="Goodwin L.A."/>
            <person name="Han J."/>
            <person name="Han C.S."/>
            <person name="Held B."/>
            <person name="Land M.L."/>
            <person name="Mikhailova N."/>
            <person name="Nolan M."/>
            <person name="Pennacchio L."/>
            <person name="Pitluck S."/>
            <person name="Tapia R."/>
            <person name="Woyke T."/>
            <person name="Sobecky P.A."/>
        </authorList>
    </citation>
    <scope>NUCLEOTIDE SEQUENCE [LARGE SCALE GENOMIC DNA]</scope>
    <source>
        <strain evidence="1 3">Y9602</strain>
        <plasmid evidence="1 3">pRAHAQ01</plasmid>
    </source>
</reference>
<proteinExistence type="predicted"/>
<dbReference type="SMR" id="A0A0H3FH85"/>
<evidence type="ECO:0000313" key="3">
    <source>
        <dbReference type="Proteomes" id="UP000007257"/>
    </source>
</evidence>
<reference evidence="3" key="1">
    <citation type="submission" date="2011-01" db="EMBL/GenBank/DDBJ databases">
        <title>Complete sequence of plasmid1 of Rahnella sp. Y9602.</title>
        <authorList>
            <consortium name="US DOE Joint Genome Institute"/>
            <person name="Lucas S."/>
            <person name="Copeland A."/>
            <person name="Lapidus A."/>
            <person name="Cheng J.-F."/>
            <person name="Goodwin L."/>
            <person name="Pitluck S."/>
            <person name="Lu M."/>
            <person name="Detter J.C."/>
            <person name="Han C."/>
            <person name="Tapia R."/>
            <person name="Land M."/>
            <person name="Hauser L."/>
            <person name="Kyrpides N."/>
            <person name="Ivanova N."/>
            <person name="Ovchinnikova G."/>
            <person name="Pagani I."/>
            <person name="Sobecky P.A."/>
            <person name="Martinez R.J."/>
            <person name="Woyke T."/>
        </authorList>
    </citation>
    <scope>NUCLEOTIDE SEQUENCE [LARGE SCALE GENOMIC DNA]</scope>
    <source>
        <strain evidence="3">Y9602</strain>
        <plasmid evidence="3">pRAHAQ01</plasmid>
    </source>
</reference>
<keyword evidence="4" id="KW-1185">Reference proteome</keyword>
<reference evidence="2 4" key="3">
    <citation type="submission" date="2024-09" db="EMBL/GenBank/DDBJ databases">
        <title>Genomes of Rahnella.</title>
        <authorList>
            <person name="Mnguni F.C."/>
            <person name="Shin G.Y."/>
            <person name="Coutinho T."/>
        </authorList>
    </citation>
    <scope>NUCLEOTIDE SEQUENCE [LARGE SCALE GENOMIC DNA]</scope>
    <source>
        <strain evidence="2 4">20WA0057</strain>
    </source>
</reference>
<dbReference type="Proteomes" id="UP000007257">
    <property type="component" value="Plasmid pRAHAQ01"/>
</dbReference>
<evidence type="ECO:0000313" key="4">
    <source>
        <dbReference type="Proteomes" id="UP001598201"/>
    </source>
</evidence>
<dbReference type="InterPro" id="IPR036624">
    <property type="entry name" value="Hcp1-lik_sf"/>
</dbReference>
<dbReference type="EMBL" id="JBHUCJ010000077">
    <property type="protein sequence ID" value="MFD3226222.1"/>
    <property type="molecule type" value="Genomic_DNA"/>
</dbReference>
<gene>
    <name evidence="1" type="ordered locus">Rahaq_4919</name>
    <name evidence="2" type="ORF">ACFPK4_22020</name>
</gene>
<dbReference type="OrthoDB" id="5066999at2"/>
<dbReference type="RefSeq" id="WP_013578175.1">
    <property type="nucleotide sequence ID" value="NC_015062.1"/>
</dbReference>
<dbReference type="AlphaFoldDB" id="A0A0H3FH85"/>
<dbReference type="PANTHER" id="PTHR36152">
    <property type="entry name" value="CYTOPLASMIC PROTEIN-RELATED"/>
    <property type="match status" value="1"/>
</dbReference>
<protein>
    <submittedName>
        <fullName evidence="2">Hcp family type VI secretion system effector</fullName>
    </submittedName>
</protein>
<dbReference type="SUPFAM" id="SSF141452">
    <property type="entry name" value="Hcp1-like"/>
    <property type="match status" value="1"/>
</dbReference>
<dbReference type="Gene3D" id="2.30.110.20">
    <property type="entry name" value="Hcp1-like"/>
    <property type="match status" value="1"/>
</dbReference>
<dbReference type="InterPro" id="IPR053165">
    <property type="entry name" value="HSI-I_assembly_Hcp1"/>
</dbReference>
<accession>A0A0H3FH85</accession>
<dbReference type="InterPro" id="IPR008514">
    <property type="entry name" value="T6SS_Hcp"/>
</dbReference>
<dbReference type="Pfam" id="PF05638">
    <property type="entry name" value="T6SS_HCP"/>
    <property type="match status" value="1"/>
</dbReference>
<dbReference type="HOGENOM" id="CLU_1625713_0_0_6"/>
<evidence type="ECO:0000313" key="2">
    <source>
        <dbReference type="EMBL" id="MFD3226222.1"/>
    </source>
</evidence>
<sequence>MATESLFMQIDGIKGTVSNKGYEGWIAVENMNFGVYCSAKIDNASGQVNSDGVNFDAISFSKVMDTTSTQLSNMVAQGSNVKQIVIVKALFQGEKLVEALKLTYKNCVLNSYNFNAYSEGDVPSENLSFVFGQMTFETNMVEPDGKTSKQGPVGWNLVENTKL</sequence>
<dbReference type="Proteomes" id="UP001598201">
    <property type="component" value="Unassembled WGS sequence"/>
</dbReference>
<dbReference type="KEGG" id="rah:Rahaq_4919"/>
<geneLocation type="plasmid" evidence="1 3">
    <name>pRAHAQ01</name>
</geneLocation>
<dbReference type="eggNOG" id="COG3157">
    <property type="taxonomic scope" value="Bacteria"/>
</dbReference>
<dbReference type="EMBL" id="CP002506">
    <property type="protein sequence ID" value="ADW76494.1"/>
    <property type="molecule type" value="Genomic_DNA"/>
</dbReference>
<keyword evidence="1" id="KW-0614">Plasmid</keyword>
<dbReference type="GeneID" id="95420854"/>
<name>A0A0H3FH85_RAHSY</name>
<evidence type="ECO:0000313" key="1">
    <source>
        <dbReference type="EMBL" id="ADW76494.1"/>
    </source>
</evidence>
<organism evidence="1 3">
    <name type="scientific">Rahnella sp. (strain Y9602)</name>
    <dbReference type="NCBI Taxonomy" id="2703885"/>
    <lineage>
        <taxon>Bacteria</taxon>
        <taxon>Pseudomonadati</taxon>
        <taxon>Pseudomonadota</taxon>
        <taxon>Gammaproteobacteria</taxon>
        <taxon>Enterobacterales</taxon>
        <taxon>Yersiniaceae</taxon>
        <taxon>Rahnella</taxon>
    </lineage>
</organism>